<accession>A0A6A6IFR3</accession>
<feature type="compositionally biased region" description="Basic and acidic residues" evidence="1">
    <location>
        <begin position="290"/>
        <end position="301"/>
    </location>
</feature>
<evidence type="ECO:0000313" key="3">
    <source>
        <dbReference type="EMBL" id="KAF2249027.1"/>
    </source>
</evidence>
<dbReference type="Proteomes" id="UP000800094">
    <property type="component" value="Unassembled WGS sequence"/>
</dbReference>
<proteinExistence type="predicted"/>
<dbReference type="SUPFAM" id="SSF55961">
    <property type="entry name" value="Bet v1-like"/>
    <property type="match status" value="1"/>
</dbReference>
<dbReference type="PANTHER" id="PTHR40370:SF1">
    <property type="entry name" value="DUF3074 DOMAIN-CONTAINING PROTEIN"/>
    <property type="match status" value="1"/>
</dbReference>
<feature type="domain" description="DUF3074" evidence="2">
    <location>
        <begin position="120"/>
        <end position="352"/>
    </location>
</feature>
<feature type="compositionally biased region" description="Polar residues" evidence="1">
    <location>
        <begin position="475"/>
        <end position="486"/>
    </location>
</feature>
<feature type="compositionally biased region" description="Basic and acidic residues" evidence="1">
    <location>
        <begin position="501"/>
        <end position="522"/>
    </location>
</feature>
<name>A0A6A6IFR3_9PLEO</name>
<feature type="region of interest" description="Disordered" evidence="1">
    <location>
        <begin position="388"/>
        <end position="602"/>
    </location>
</feature>
<reference evidence="3" key="1">
    <citation type="journal article" date="2020" name="Stud. Mycol.">
        <title>101 Dothideomycetes genomes: a test case for predicting lifestyles and emergence of pathogens.</title>
        <authorList>
            <person name="Haridas S."/>
            <person name="Albert R."/>
            <person name="Binder M."/>
            <person name="Bloem J."/>
            <person name="Labutti K."/>
            <person name="Salamov A."/>
            <person name="Andreopoulos B."/>
            <person name="Baker S."/>
            <person name="Barry K."/>
            <person name="Bills G."/>
            <person name="Bluhm B."/>
            <person name="Cannon C."/>
            <person name="Castanera R."/>
            <person name="Culley D."/>
            <person name="Daum C."/>
            <person name="Ezra D."/>
            <person name="Gonzalez J."/>
            <person name="Henrissat B."/>
            <person name="Kuo A."/>
            <person name="Liang C."/>
            <person name="Lipzen A."/>
            <person name="Lutzoni F."/>
            <person name="Magnuson J."/>
            <person name="Mondo S."/>
            <person name="Nolan M."/>
            <person name="Ohm R."/>
            <person name="Pangilinan J."/>
            <person name="Park H.-J."/>
            <person name="Ramirez L."/>
            <person name="Alfaro M."/>
            <person name="Sun H."/>
            <person name="Tritt A."/>
            <person name="Yoshinaga Y."/>
            <person name="Zwiers L.-H."/>
            <person name="Turgeon B."/>
            <person name="Goodwin S."/>
            <person name="Spatafora J."/>
            <person name="Crous P."/>
            <person name="Grigoriev I."/>
        </authorList>
    </citation>
    <scope>NUCLEOTIDE SEQUENCE</scope>
    <source>
        <strain evidence="3">CBS 122368</strain>
    </source>
</reference>
<feature type="compositionally biased region" description="Polar residues" evidence="1">
    <location>
        <begin position="523"/>
        <end position="535"/>
    </location>
</feature>
<dbReference type="EMBL" id="ML987195">
    <property type="protein sequence ID" value="KAF2249027.1"/>
    <property type="molecule type" value="Genomic_DNA"/>
</dbReference>
<dbReference type="GeneID" id="54585403"/>
<dbReference type="RefSeq" id="XP_033684031.1">
    <property type="nucleotide sequence ID" value="XM_033832073.1"/>
</dbReference>
<evidence type="ECO:0000256" key="1">
    <source>
        <dbReference type="SAM" id="MobiDB-lite"/>
    </source>
</evidence>
<dbReference type="Pfam" id="PF11274">
    <property type="entry name" value="DUF3074"/>
    <property type="match status" value="1"/>
</dbReference>
<dbReference type="Gene3D" id="3.30.530.20">
    <property type="match status" value="1"/>
</dbReference>
<dbReference type="AlphaFoldDB" id="A0A6A6IFR3"/>
<feature type="compositionally biased region" description="Basic and acidic residues" evidence="1">
    <location>
        <begin position="536"/>
        <end position="602"/>
    </location>
</feature>
<evidence type="ECO:0000259" key="2">
    <source>
        <dbReference type="Pfam" id="PF11274"/>
    </source>
</evidence>
<gene>
    <name evidence="3" type="ORF">BU26DRAFT_550880</name>
</gene>
<sequence>MSELHKALECLRPKDYSEVPTDELHTFLSDVFSQAELIANSVPPPPNGTPYESSRRSRSDANGATSAADLTISDARRPSPAKEHVGLQKAWGKPLKLGAKDAATGISVFKMAGHDRHGAWFARTSVHEGLGFAKWKRAMKREFPESLEVQGGPGEGNVRGIGGDKRLEDIEVEGVGKLEVYQLSAQFPGPTSPREFITLLLTSANCLSDASKVGNIVPRHFMVVSIPVSHPDAPPRNGLIRGQYESVEMIREIPLSPSSKSASASTPDLLNHERMKSRERGGTIGFAESRGPEAKGEKIDRGDDDEDDPEANPVEWIMITRSDPGGGIPRFMVERSTPSSIVQDAQKFLDWACTKEDEEEPIVEDRGRKSVESDHRFSVFESNGILAGVGTSIADKPDLATFRRPSQRTTDKGDGQSGIIKSMADTLESYVPDSLNPLRRSESQSSVSTSSSIDSFASAEQYNTATEGLPRTDGSIPTPSTQSEQSLALGPSGSTHHHHTSRELEKIEQKRDQLKEKLDQARTKQSQETQSASTKSAKELEKATEKHNRDRKKQEDKFTKEIQKLEARRERETKKLLARQQKEADKNNLLKTQRERDEWKERAELAEQENKLLKEQIGELQRENTALVARMGKTDMGRELLKNVREEMMEGKGRKRSSSRASAGSGTSRASKASGKKSENVHEGSGLANVETGS</sequence>
<evidence type="ECO:0000313" key="4">
    <source>
        <dbReference type="Proteomes" id="UP000800094"/>
    </source>
</evidence>
<dbReference type="CDD" id="cd08864">
    <property type="entry name" value="SRPBCC_DUF3074"/>
    <property type="match status" value="1"/>
</dbReference>
<feature type="region of interest" description="Disordered" evidence="1">
    <location>
        <begin position="255"/>
        <end position="312"/>
    </location>
</feature>
<dbReference type="OrthoDB" id="5403181at2759"/>
<dbReference type="PANTHER" id="PTHR40370">
    <property type="entry name" value="EXPRESSED PROTEIN"/>
    <property type="match status" value="1"/>
</dbReference>
<dbReference type="InterPro" id="IPR024500">
    <property type="entry name" value="DUF3074"/>
</dbReference>
<organism evidence="3 4">
    <name type="scientific">Trematosphaeria pertusa</name>
    <dbReference type="NCBI Taxonomy" id="390896"/>
    <lineage>
        <taxon>Eukaryota</taxon>
        <taxon>Fungi</taxon>
        <taxon>Dikarya</taxon>
        <taxon>Ascomycota</taxon>
        <taxon>Pezizomycotina</taxon>
        <taxon>Dothideomycetes</taxon>
        <taxon>Pleosporomycetidae</taxon>
        <taxon>Pleosporales</taxon>
        <taxon>Massarineae</taxon>
        <taxon>Trematosphaeriaceae</taxon>
        <taxon>Trematosphaeria</taxon>
    </lineage>
</organism>
<feature type="region of interest" description="Disordered" evidence="1">
    <location>
        <begin position="38"/>
        <end position="87"/>
    </location>
</feature>
<protein>
    <recommendedName>
        <fullName evidence="2">DUF3074 domain-containing protein</fullName>
    </recommendedName>
</protein>
<feature type="compositionally biased region" description="Low complexity" evidence="1">
    <location>
        <begin position="256"/>
        <end position="265"/>
    </location>
</feature>
<dbReference type="InterPro" id="IPR023393">
    <property type="entry name" value="START-like_dom_sf"/>
</dbReference>
<feature type="compositionally biased region" description="Basic and acidic residues" evidence="1">
    <location>
        <begin position="74"/>
        <end position="86"/>
    </location>
</feature>
<feature type="compositionally biased region" description="Low complexity" evidence="1">
    <location>
        <begin position="443"/>
        <end position="458"/>
    </location>
</feature>
<feature type="region of interest" description="Disordered" evidence="1">
    <location>
        <begin position="645"/>
        <end position="694"/>
    </location>
</feature>
<feature type="compositionally biased region" description="Low complexity" evidence="1">
    <location>
        <begin position="659"/>
        <end position="673"/>
    </location>
</feature>
<keyword evidence="4" id="KW-1185">Reference proteome</keyword>
<feature type="compositionally biased region" description="Basic and acidic residues" evidence="1">
    <location>
        <begin position="270"/>
        <end position="281"/>
    </location>
</feature>